<name>A0ABV0MYH0_9TELE</name>
<evidence type="ECO:0000313" key="1">
    <source>
        <dbReference type="EMBL" id="MEQ2164177.1"/>
    </source>
</evidence>
<organism evidence="1 2">
    <name type="scientific">Goodea atripinnis</name>
    <dbReference type="NCBI Taxonomy" id="208336"/>
    <lineage>
        <taxon>Eukaryota</taxon>
        <taxon>Metazoa</taxon>
        <taxon>Chordata</taxon>
        <taxon>Craniata</taxon>
        <taxon>Vertebrata</taxon>
        <taxon>Euteleostomi</taxon>
        <taxon>Actinopterygii</taxon>
        <taxon>Neopterygii</taxon>
        <taxon>Teleostei</taxon>
        <taxon>Neoteleostei</taxon>
        <taxon>Acanthomorphata</taxon>
        <taxon>Ovalentaria</taxon>
        <taxon>Atherinomorphae</taxon>
        <taxon>Cyprinodontiformes</taxon>
        <taxon>Goodeidae</taxon>
        <taxon>Goodea</taxon>
    </lineage>
</organism>
<reference evidence="1 2" key="1">
    <citation type="submission" date="2021-06" db="EMBL/GenBank/DDBJ databases">
        <authorList>
            <person name="Palmer J.M."/>
        </authorList>
    </citation>
    <scope>NUCLEOTIDE SEQUENCE [LARGE SCALE GENOMIC DNA]</scope>
    <source>
        <strain evidence="1 2">GA_2019</strain>
        <tissue evidence="1">Muscle</tissue>
    </source>
</reference>
<protein>
    <submittedName>
        <fullName evidence="1">Uncharacterized protein</fullName>
    </submittedName>
</protein>
<proteinExistence type="predicted"/>
<keyword evidence="2" id="KW-1185">Reference proteome</keyword>
<comment type="caution">
    <text evidence="1">The sequence shown here is derived from an EMBL/GenBank/DDBJ whole genome shotgun (WGS) entry which is preliminary data.</text>
</comment>
<accession>A0ABV0MYH0</accession>
<dbReference type="EMBL" id="JAHRIO010020149">
    <property type="protein sequence ID" value="MEQ2164177.1"/>
    <property type="molecule type" value="Genomic_DNA"/>
</dbReference>
<evidence type="ECO:0000313" key="2">
    <source>
        <dbReference type="Proteomes" id="UP001476798"/>
    </source>
</evidence>
<sequence length="99" mass="11139">MGQVTLNWVAEMDSWLVFLLAPCDKDYTVSLGQAQPSHCTVKMGVSAQLYYYSTLVLTTWLKKRGSVLSFACIKSVYQQSKYGKFYPVSDCGFLSSRLC</sequence>
<gene>
    <name evidence="1" type="ORF">GOODEAATRI_003922</name>
</gene>
<dbReference type="Proteomes" id="UP001476798">
    <property type="component" value="Unassembled WGS sequence"/>
</dbReference>